<name>A0A1M6C8Y8_9FLAO</name>
<evidence type="ECO:0000313" key="2">
    <source>
        <dbReference type="Proteomes" id="UP000184432"/>
    </source>
</evidence>
<keyword evidence="2" id="KW-1185">Reference proteome</keyword>
<evidence type="ECO:0000313" key="1">
    <source>
        <dbReference type="EMBL" id="SHI57469.1"/>
    </source>
</evidence>
<dbReference type="STRING" id="570521.SAMN04488508_1024"/>
<organism evidence="1 2">
    <name type="scientific">Aquimarina spongiae</name>
    <dbReference type="NCBI Taxonomy" id="570521"/>
    <lineage>
        <taxon>Bacteria</taxon>
        <taxon>Pseudomonadati</taxon>
        <taxon>Bacteroidota</taxon>
        <taxon>Flavobacteriia</taxon>
        <taxon>Flavobacteriales</taxon>
        <taxon>Flavobacteriaceae</taxon>
        <taxon>Aquimarina</taxon>
    </lineage>
</organism>
<accession>A0A1M6C8Y8</accession>
<sequence length="58" mass="6544">MKESCINCTKAGSVDYDGVLAERVYCLKLKVGFSSDSKCDHYVKKRKKKNSLIIAKSR</sequence>
<dbReference type="AlphaFoldDB" id="A0A1M6C8Y8"/>
<proteinExistence type="predicted"/>
<gene>
    <name evidence="1" type="ORF">SAMN04488508_1024</name>
</gene>
<protein>
    <submittedName>
        <fullName evidence="1">Uncharacterized protein</fullName>
    </submittedName>
</protein>
<dbReference type="EMBL" id="FQYP01000002">
    <property type="protein sequence ID" value="SHI57469.1"/>
    <property type="molecule type" value="Genomic_DNA"/>
</dbReference>
<reference evidence="2" key="1">
    <citation type="submission" date="2016-11" db="EMBL/GenBank/DDBJ databases">
        <authorList>
            <person name="Varghese N."/>
            <person name="Submissions S."/>
        </authorList>
    </citation>
    <scope>NUCLEOTIDE SEQUENCE [LARGE SCALE GENOMIC DNA]</scope>
    <source>
        <strain evidence="2">DSM 22623</strain>
    </source>
</reference>
<dbReference type="Proteomes" id="UP000184432">
    <property type="component" value="Unassembled WGS sequence"/>
</dbReference>
<dbReference type="RefSeq" id="WP_170864557.1">
    <property type="nucleotide sequence ID" value="NZ_FQYP01000002.1"/>
</dbReference>